<keyword evidence="1" id="KW-0812">Transmembrane</keyword>
<evidence type="ECO:0000313" key="2">
    <source>
        <dbReference type="EMBL" id="BAM20253.1"/>
    </source>
</evidence>
<keyword evidence="1" id="KW-1133">Transmembrane helix</keyword>
<organism evidence="2">
    <name type="scientific">Papilio xuthus</name>
    <name type="common">Asian swallowtail butterfly</name>
    <dbReference type="NCBI Taxonomy" id="66420"/>
    <lineage>
        <taxon>Eukaryota</taxon>
        <taxon>Metazoa</taxon>
        <taxon>Ecdysozoa</taxon>
        <taxon>Arthropoda</taxon>
        <taxon>Hexapoda</taxon>
        <taxon>Insecta</taxon>
        <taxon>Pterygota</taxon>
        <taxon>Neoptera</taxon>
        <taxon>Endopterygota</taxon>
        <taxon>Lepidoptera</taxon>
        <taxon>Glossata</taxon>
        <taxon>Ditrysia</taxon>
        <taxon>Papilionoidea</taxon>
        <taxon>Papilionidae</taxon>
        <taxon>Papilioninae</taxon>
        <taxon>Papilio</taxon>
    </lineage>
</organism>
<protein>
    <submittedName>
        <fullName evidence="2">Uncharacterized protein</fullName>
    </submittedName>
</protein>
<accession>I4DQR3</accession>
<dbReference type="AlphaFoldDB" id="I4DQR3"/>
<evidence type="ECO:0000256" key="1">
    <source>
        <dbReference type="SAM" id="Phobius"/>
    </source>
</evidence>
<name>I4DQR3_PAPXU</name>
<feature type="transmembrane region" description="Helical" evidence="1">
    <location>
        <begin position="15"/>
        <end position="37"/>
    </location>
</feature>
<reference evidence="2" key="1">
    <citation type="journal article" date="2012" name="BMC Biol.">
        <title>Comprehensive microarray-based analysis for stage-specific larval camouflage pattern-associated genes in the swallowtail butterfly, Papilio xuthus.</title>
        <authorList>
            <person name="Futahashi R."/>
            <person name="Shirataki H."/>
            <person name="Narita T."/>
            <person name="Mita K."/>
            <person name="Fujiwara H."/>
        </authorList>
    </citation>
    <scope>NUCLEOTIDE SEQUENCE</scope>
    <source>
        <tissue evidence="2">Epidermis</tissue>
    </source>
</reference>
<proteinExistence type="evidence at transcript level"/>
<keyword evidence="1" id="KW-0472">Membrane</keyword>
<sequence length="55" mass="6707">CDSVAPVWHHSYCYFYVYVRVIIILNILILCSNRFIIKLSNKKYTFWKIYNNNCL</sequence>
<feature type="non-terminal residue" evidence="2">
    <location>
        <position position="1"/>
    </location>
</feature>
<dbReference type="EMBL" id="AK404645">
    <property type="protein sequence ID" value="BAM20253.1"/>
    <property type="molecule type" value="mRNA"/>
</dbReference>